<dbReference type="EMBL" id="LR588407">
    <property type="protein sequence ID" value="VTO10675.1"/>
    <property type="molecule type" value="Genomic_DNA"/>
</dbReference>
<evidence type="ECO:0008006" key="3">
    <source>
        <dbReference type="Google" id="ProtNLM"/>
    </source>
</evidence>
<dbReference type="Proteomes" id="UP000309952">
    <property type="component" value="Chromosome"/>
</dbReference>
<dbReference type="NCBIfam" id="NF047331">
    <property type="entry name" value="phage_HTJ"/>
    <property type="match status" value="1"/>
</dbReference>
<name>A0A4P1JRD0_9CAUL</name>
<sequence>MSQEMEAKVAALEAALGSGELTVESQGDRVTYRSIKDLREALAYFTEKLAASQRAAGRGDGFGFSAPSFTRD</sequence>
<organism evidence="1 2">
    <name type="scientific">Brevundimonas vancanneytii</name>
    <dbReference type="NCBI Taxonomy" id="1325724"/>
    <lineage>
        <taxon>Bacteria</taxon>
        <taxon>Pseudomonadati</taxon>
        <taxon>Pseudomonadota</taxon>
        <taxon>Alphaproteobacteria</taxon>
        <taxon>Caulobacterales</taxon>
        <taxon>Caulobacteraceae</taxon>
        <taxon>Brevundimonas</taxon>
    </lineage>
</organism>
<proteinExistence type="predicted"/>
<gene>
    <name evidence="1" type="ORF">NCTC9239_00101</name>
</gene>
<dbReference type="RefSeq" id="WP_138140635.1">
    <property type="nucleotide sequence ID" value="NZ_LR588407.1"/>
</dbReference>
<accession>A0A4P1JRD0</accession>
<reference evidence="1 2" key="1">
    <citation type="submission" date="2019-04" db="EMBL/GenBank/DDBJ databases">
        <authorList>
            <consortium name="Pathogen Informatics"/>
        </authorList>
    </citation>
    <scope>NUCLEOTIDE SEQUENCE [LARGE SCALE GENOMIC DNA]</scope>
    <source>
        <strain evidence="1 2">NCTC9239</strain>
    </source>
</reference>
<evidence type="ECO:0000313" key="1">
    <source>
        <dbReference type="EMBL" id="VTO10675.1"/>
    </source>
</evidence>
<keyword evidence="2" id="KW-1185">Reference proteome</keyword>
<evidence type="ECO:0000313" key="2">
    <source>
        <dbReference type="Proteomes" id="UP000309952"/>
    </source>
</evidence>
<dbReference type="AlphaFoldDB" id="A0A4P1JRD0"/>
<protein>
    <recommendedName>
        <fullName evidence="3">GpW</fullName>
    </recommendedName>
</protein>
<dbReference type="KEGG" id="bvy:NCTC9239_00101"/>